<sequence length="74" mass="7778">MNLVRSVISFFLIALVGVSIAGWIWAGGQPAAQSIGSRVVLSLCGLISVGCFALLWSARPIHGDDTVNDVSQHV</sequence>
<name>A0A5B9MCL6_9BACT</name>
<protein>
    <submittedName>
        <fullName evidence="2">Uncharacterized protein</fullName>
    </submittedName>
</protein>
<feature type="transmembrane region" description="Helical" evidence="1">
    <location>
        <begin position="39"/>
        <end position="58"/>
    </location>
</feature>
<dbReference type="Proteomes" id="UP000321353">
    <property type="component" value="Chromosome"/>
</dbReference>
<evidence type="ECO:0000313" key="2">
    <source>
        <dbReference type="EMBL" id="QEF98768.1"/>
    </source>
</evidence>
<reference evidence="2 3" key="1">
    <citation type="submission" date="2019-02" db="EMBL/GenBank/DDBJ databases">
        <title>Planctomycetal bacteria perform biofilm scaping via a novel small molecule.</title>
        <authorList>
            <person name="Jeske O."/>
            <person name="Boedeker C."/>
            <person name="Wiegand S."/>
            <person name="Breitling P."/>
            <person name="Kallscheuer N."/>
            <person name="Jogler M."/>
            <person name="Rohde M."/>
            <person name="Petersen J."/>
            <person name="Medema M.H."/>
            <person name="Surup F."/>
            <person name="Jogler C."/>
        </authorList>
    </citation>
    <scope>NUCLEOTIDE SEQUENCE [LARGE SCALE GENOMIC DNA]</scope>
    <source>
        <strain evidence="2 3">Mal15</strain>
    </source>
</reference>
<dbReference type="AlphaFoldDB" id="A0A5B9MCL6"/>
<keyword evidence="1" id="KW-0812">Transmembrane</keyword>
<organism evidence="2 3">
    <name type="scientific">Stieleria maiorica</name>
    <dbReference type="NCBI Taxonomy" id="2795974"/>
    <lineage>
        <taxon>Bacteria</taxon>
        <taxon>Pseudomonadati</taxon>
        <taxon>Planctomycetota</taxon>
        <taxon>Planctomycetia</taxon>
        <taxon>Pirellulales</taxon>
        <taxon>Pirellulaceae</taxon>
        <taxon>Stieleria</taxon>
    </lineage>
</organism>
<gene>
    <name evidence="2" type="ORF">Mal15_28240</name>
</gene>
<feature type="transmembrane region" description="Helical" evidence="1">
    <location>
        <begin position="6"/>
        <end position="27"/>
    </location>
</feature>
<evidence type="ECO:0000313" key="3">
    <source>
        <dbReference type="Proteomes" id="UP000321353"/>
    </source>
</evidence>
<evidence type="ECO:0000256" key="1">
    <source>
        <dbReference type="SAM" id="Phobius"/>
    </source>
</evidence>
<keyword evidence="1" id="KW-1133">Transmembrane helix</keyword>
<keyword evidence="3" id="KW-1185">Reference proteome</keyword>
<accession>A0A5B9MCL6</accession>
<dbReference type="EMBL" id="CP036264">
    <property type="protein sequence ID" value="QEF98768.1"/>
    <property type="molecule type" value="Genomic_DNA"/>
</dbReference>
<keyword evidence="1" id="KW-0472">Membrane</keyword>
<proteinExistence type="predicted"/>
<dbReference type="KEGG" id="smam:Mal15_28240"/>